<keyword evidence="3" id="KW-1185">Reference proteome</keyword>
<dbReference type="PANTHER" id="PTHR38043:SF1">
    <property type="entry name" value="PROTEIN HEMX"/>
    <property type="match status" value="1"/>
</dbReference>
<dbReference type="GO" id="GO:0004851">
    <property type="term" value="F:uroporphyrin-III C-methyltransferase activity"/>
    <property type="evidence" value="ECO:0007669"/>
    <property type="project" value="UniProtKB-EC"/>
</dbReference>
<dbReference type="Pfam" id="PF04375">
    <property type="entry name" value="HemX"/>
    <property type="match status" value="1"/>
</dbReference>
<keyword evidence="1" id="KW-0472">Membrane</keyword>
<protein>
    <submittedName>
        <fullName evidence="2">Uroporphyrin-3 C-methyltransferase</fullName>
        <ecNumber evidence="2">2.1.1.107</ecNumber>
    </submittedName>
</protein>
<gene>
    <name evidence="2" type="ORF">FHS30_002893</name>
</gene>
<feature type="transmembrane region" description="Helical" evidence="1">
    <location>
        <begin position="25"/>
        <end position="46"/>
    </location>
</feature>
<keyword evidence="1" id="KW-0812">Transmembrane</keyword>
<sequence>MAQTESESTTPAVVAETANQKSTLWPLWLAILLLAVAAASGGFWLWQQLAKQAESTTEWATQQVSNLSAAAEAQRAEQQKLSVELARNLSRFEAAQSASQRVYDEFADRVEAQLAAQHQQLAQMTAASRTQFLLNEAQFLTRQASQRLQLERSATSAVGLFKLADQLLAQAETALGNPAGLMATRQQLAQDLAQLQSLQAVDYTGVFFALDAILIQVDALALAQPPREFANEAVEPAVIHKNPDSLWSKITVGWRNFTRELASYVRVKRLEKPVEPLLSPDQETRVRENLKLKLQVAQLALLRADGELYGNNLQQARQWLEEYFPVSIERNHMMEQLDGLAARSVNSQLPDISGTVRSLDQFIGQYRLELGVRP</sequence>
<dbReference type="GO" id="GO:0032259">
    <property type="term" value="P:methylation"/>
    <property type="evidence" value="ECO:0007669"/>
    <property type="project" value="UniProtKB-KW"/>
</dbReference>
<proteinExistence type="predicted"/>
<dbReference type="EMBL" id="JACHXZ010000004">
    <property type="protein sequence ID" value="MBB3169680.1"/>
    <property type="molecule type" value="Genomic_DNA"/>
</dbReference>
<comment type="caution">
    <text evidence="2">The sequence shown here is derived from an EMBL/GenBank/DDBJ whole genome shotgun (WGS) entry which is preliminary data.</text>
</comment>
<keyword evidence="1" id="KW-1133">Transmembrane helix</keyword>
<accession>A0A839UT96</accession>
<keyword evidence="2" id="KW-0808">Transferase</keyword>
<dbReference type="AlphaFoldDB" id="A0A839UT96"/>
<evidence type="ECO:0000256" key="1">
    <source>
        <dbReference type="SAM" id="Phobius"/>
    </source>
</evidence>
<organism evidence="2 3">
    <name type="scientific">Simiduia aestuariiviva</name>
    <dbReference type="NCBI Taxonomy" id="1510459"/>
    <lineage>
        <taxon>Bacteria</taxon>
        <taxon>Pseudomonadati</taxon>
        <taxon>Pseudomonadota</taxon>
        <taxon>Gammaproteobacteria</taxon>
        <taxon>Cellvibrionales</taxon>
        <taxon>Cellvibrionaceae</taxon>
        <taxon>Simiduia</taxon>
    </lineage>
</organism>
<name>A0A839UT96_9GAMM</name>
<evidence type="ECO:0000313" key="2">
    <source>
        <dbReference type="EMBL" id="MBB3169680.1"/>
    </source>
</evidence>
<dbReference type="RefSeq" id="WP_183911176.1">
    <property type="nucleotide sequence ID" value="NZ_JACHXZ010000004.1"/>
</dbReference>
<dbReference type="InterPro" id="IPR007470">
    <property type="entry name" value="HemX"/>
</dbReference>
<keyword evidence="2" id="KW-0489">Methyltransferase</keyword>
<dbReference type="Proteomes" id="UP000559987">
    <property type="component" value="Unassembled WGS sequence"/>
</dbReference>
<reference evidence="2 3" key="1">
    <citation type="submission" date="2020-08" db="EMBL/GenBank/DDBJ databases">
        <title>Genomic Encyclopedia of Type Strains, Phase III (KMG-III): the genomes of soil and plant-associated and newly described type strains.</title>
        <authorList>
            <person name="Whitman W."/>
        </authorList>
    </citation>
    <scope>NUCLEOTIDE SEQUENCE [LARGE SCALE GENOMIC DNA]</scope>
    <source>
        <strain evidence="2 3">CECT 8571</strain>
    </source>
</reference>
<dbReference type="PANTHER" id="PTHR38043">
    <property type="entry name" value="PROTEIN HEMX"/>
    <property type="match status" value="1"/>
</dbReference>
<dbReference type="EC" id="2.1.1.107" evidence="2"/>
<evidence type="ECO:0000313" key="3">
    <source>
        <dbReference type="Proteomes" id="UP000559987"/>
    </source>
</evidence>